<dbReference type="UniPathway" id="UPA00344"/>
<dbReference type="RefSeq" id="WP_091688054.1">
    <property type="nucleotide sequence ID" value="NZ_BAABFM010000011.1"/>
</dbReference>
<dbReference type="Gene3D" id="3.40.980.10">
    <property type="entry name" value="MoaB/Mog-like domain"/>
    <property type="match status" value="1"/>
</dbReference>
<dbReference type="STRING" id="1527.SAMN04489757_13825"/>
<comment type="similarity">
    <text evidence="4 13">Belongs to the MoeA family.</text>
</comment>
<evidence type="ECO:0000259" key="14">
    <source>
        <dbReference type="SMART" id="SM00852"/>
    </source>
</evidence>
<proteinExistence type="inferred from homology"/>
<comment type="pathway">
    <text evidence="3 13">Cofactor biosynthesis; molybdopterin biosynthesis.</text>
</comment>
<evidence type="ECO:0000256" key="1">
    <source>
        <dbReference type="ARBA" id="ARBA00001946"/>
    </source>
</evidence>
<dbReference type="SUPFAM" id="SSF53218">
    <property type="entry name" value="Molybdenum cofactor biosynthesis proteins"/>
    <property type="match status" value="1"/>
</dbReference>
<protein>
    <recommendedName>
        <fullName evidence="6 13">Molybdopterin molybdenumtransferase</fullName>
        <ecNumber evidence="5 13">2.10.1.1</ecNumber>
    </recommendedName>
</protein>
<gene>
    <name evidence="15" type="ORF">SAMN04489757_13825</name>
</gene>
<evidence type="ECO:0000256" key="12">
    <source>
        <dbReference type="ARBA" id="ARBA00047317"/>
    </source>
</evidence>
<evidence type="ECO:0000256" key="3">
    <source>
        <dbReference type="ARBA" id="ARBA00005046"/>
    </source>
</evidence>
<dbReference type="OrthoDB" id="9804758at2"/>
<keyword evidence="9 13" id="KW-0479">Metal-binding</keyword>
<evidence type="ECO:0000256" key="10">
    <source>
        <dbReference type="ARBA" id="ARBA00022842"/>
    </source>
</evidence>
<evidence type="ECO:0000256" key="6">
    <source>
        <dbReference type="ARBA" id="ARBA00021108"/>
    </source>
</evidence>
<accession>A0A1I5I2B9</accession>
<dbReference type="Gene3D" id="2.40.340.10">
    <property type="entry name" value="MoeA, C-terminal, domain IV"/>
    <property type="match status" value="1"/>
</dbReference>
<evidence type="ECO:0000256" key="7">
    <source>
        <dbReference type="ARBA" id="ARBA00022505"/>
    </source>
</evidence>
<evidence type="ECO:0000256" key="4">
    <source>
        <dbReference type="ARBA" id="ARBA00010763"/>
    </source>
</evidence>
<dbReference type="InterPro" id="IPR005111">
    <property type="entry name" value="MoeA_C_domain_IV"/>
</dbReference>
<reference evidence="15 16" key="1">
    <citation type="submission" date="2016-10" db="EMBL/GenBank/DDBJ databases">
        <authorList>
            <person name="de Groot N.N."/>
        </authorList>
    </citation>
    <scope>NUCLEOTIDE SEQUENCE [LARGE SCALE GENOMIC DNA]</scope>
    <source>
        <strain evidence="15 16">DSM 1283</strain>
    </source>
</reference>
<dbReference type="EC" id="2.10.1.1" evidence="5 13"/>
<dbReference type="NCBIfam" id="TIGR00177">
    <property type="entry name" value="molyb_syn"/>
    <property type="match status" value="1"/>
</dbReference>
<dbReference type="GO" id="GO:0005829">
    <property type="term" value="C:cytosol"/>
    <property type="evidence" value="ECO:0007669"/>
    <property type="project" value="TreeGrafter"/>
</dbReference>
<dbReference type="SMART" id="SM00852">
    <property type="entry name" value="MoCF_biosynth"/>
    <property type="match status" value="1"/>
</dbReference>
<dbReference type="FunFam" id="3.40.980.10:FF:000004">
    <property type="entry name" value="Molybdopterin molybdenumtransferase"/>
    <property type="match status" value="1"/>
</dbReference>
<evidence type="ECO:0000256" key="8">
    <source>
        <dbReference type="ARBA" id="ARBA00022679"/>
    </source>
</evidence>
<comment type="cofactor">
    <cofactor evidence="1 13">
        <name>Mg(2+)</name>
        <dbReference type="ChEBI" id="CHEBI:18420"/>
    </cofactor>
</comment>
<keyword evidence="11 13" id="KW-0501">Molybdenum cofactor biosynthesis</keyword>
<keyword evidence="16" id="KW-1185">Reference proteome</keyword>
<feature type="domain" description="MoaB/Mog" evidence="14">
    <location>
        <begin position="188"/>
        <end position="326"/>
    </location>
</feature>
<dbReference type="CDD" id="cd00887">
    <property type="entry name" value="MoeA"/>
    <property type="match status" value="1"/>
</dbReference>
<dbReference type="InterPro" id="IPR036425">
    <property type="entry name" value="MoaB/Mog-like_dom_sf"/>
</dbReference>
<keyword evidence="7 13" id="KW-0500">Molybdenum</keyword>
<dbReference type="InterPro" id="IPR001453">
    <property type="entry name" value="MoaB/Mog_dom"/>
</dbReference>
<dbReference type="InterPro" id="IPR038987">
    <property type="entry name" value="MoeA-like"/>
</dbReference>
<dbReference type="InterPro" id="IPR005110">
    <property type="entry name" value="MoeA_linker/N"/>
</dbReference>
<dbReference type="GO" id="GO:0006777">
    <property type="term" value="P:Mo-molybdopterin cofactor biosynthetic process"/>
    <property type="evidence" value="ECO:0007669"/>
    <property type="project" value="UniProtKB-UniRule"/>
</dbReference>
<evidence type="ECO:0000256" key="2">
    <source>
        <dbReference type="ARBA" id="ARBA00002901"/>
    </source>
</evidence>
<dbReference type="Pfam" id="PF03454">
    <property type="entry name" value="MoeA_C"/>
    <property type="match status" value="1"/>
</dbReference>
<dbReference type="Gene3D" id="3.90.105.10">
    <property type="entry name" value="Molybdopterin biosynthesis moea protein, domain 2"/>
    <property type="match status" value="1"/>
</dbReference>
<dbReference type="PANTHER" id="PTHR10192:SF5">
    <property type="entry name" value="GEPHYRIN"/>
    <property type="match status" value="1"/>
</dbReference>
<dbReference type="Pfam" id="PF03453">
    <property type="entry name" value="MoeA_N"/>
    <property type="match status" value="1"/>
</dbReference>
<dbReference type="SUPFAM" id="SSF63882">
    <property type="entry name" value="MoeA N-terminal region -like"/>
    <property type="match status" value="1"/>
</dbReference>
<dbReference type="GO" id="GO:0061599">
    <property type="term" value="F:molybdopterin molybdotransferase activity"/>
    <property type="evidence" value="ECO:0007669"/>
    <property type="project" value="UniProtKB-UniRule"/>
</dbReference>
<name>A0A1I5I2B9_9FIRM</name>
<evidence type="ECO:0000256" key="9">
    <source>
        <dbReference type="ARBA" id="ARBA00022723"/>
    </source>
</evidence>
<dbReference type="InterPro" id="IPR036688">
    <property type="entry name" value="MoeA_C_domain_IV_sf"/>
</dbReference>
<dbReference type="AlphaFoldDB" id="A0A1I5I2B9"/>
<dbReference type="NCBIfam" id="NF045515">
    <property type="entry name" value="Glp_gephyrin"/>
    <property type="match status" value="1"/>
</dbReference>
<evidence type="ECO:0000313" key="16">
    <source>
        <dbReference type="Proteomes" id="UP000198806"/>
    </source>
</evidence>
<dbReference type="GO" id="GO:0046872">
    <property type="term" value="F:metal ion binding"/>
    <property type="evidence" value="ECO:0007669"/>
    <property type="project" value="UniProtKB-UniRule"/>
</dbReference>
<evidence type="ECO:0000256" key="11">
    <source>
        <dbReference type="ARBA" id="ARBA00023150"/>
    </source>
</evidence>
<keyword evidence="10 13" id="KW-0460">Magnesium</keyword>
<dbReference type="SUPFAM" id="SSF63867">
    <property type="entry name" value="MoeA C-terminal domain-like"/>
    <property type="match status" value="1"/>
</dbReference>
<dbReference type="Pfam" id="PF00994">
    <property type="entry name" value="MoCF_biosynth"/>
    <property type="match status" value="1"/>
</dbReference>
<dbReference type="EMBL" id="FOWD01000038">
    <property type="protein sequence ID" value="SFO54788.1"/>
    <property type="molecule type" value="Genomic_DNA"/>
</dbReference>
<dbReference type="PANTHER" id="PTHR10192">
    <property type="entry name" value="MOLYBDOPTERIN BIOSYNTHESIS PROTEIN"/>
    <property type="match status" value="1"/>
</dbReference>
<comment type="catalytic activity">
    <reaction evidence="12">
        <text>adenylyl-molybdopterin + molybdate = Mo-molybdopterin + AMP + H(+)</text>
        <dbReference type="Rhea" id="RHEA:35047"/>
        <dbReference type="ChEBI" id="CHEBI:15378"/>
        <dbReference type="ChEBI" id="CHEBI:36264"/>
        <dbReference type="ChEBI" id="CHEBI:62727"/>
        <dbReference type="ChEBI" id="CHEBI:71302"/>
        <dbReference type="ChEBI" id="CHEBI:456215"/>
        <dbReference type="EC" id="2.10.1.1"/>
    </reaction>
</comment>
<organism evidence="15 16">
    <name type="scientific">Anaerocolumna aminovalerica</name>
    <dbReference type="NCBI Taxonomy" id="1527"/>
    <lineage>
        <taxon>Bacteria</taxon>
        <taxon>Bacillati</taxon>
        <taxon>Bacillota</taxon>
        <taxon>Clostridia</taxon>
        <taxon>Lachnospirales</taxon>
        <taxon>Lachnospiraceae</taxon>
        <taxon>Anaerocolumna</taxon>
    </lineage>
</organism>
<evidence type="ECO:0000256" key="5">
    <source>
        <dbReference type="ARBA" id="ARBA00013269"/>
    </source>
</evidence>
<evidence type="ECO:0000313" key="15">
    <source>
        <dbReference type="EMBL" id="SFO54788.1"/>
    </source>
</evidence>
<dbReference type="Gene3D" id="2.170.190.11">
    <property type="entry name" value="Molybdopterin biosynthesis moea protein, domain 3"/>
    <property type="match status" value="1"/>
</dbReference>
<dbReference type="InterPro" id="IPR036135">
    <property type="entry name" value="MoeA_linker/N_sf"/>
</dbReference>
<evidence type="ECO:0000256" key="13">
    <source>
        <dbReference type="RuleBase" id="RU365090"/>
    </source>
</evidence>
<dbReference type="Proteomes" id="UP000198806">
    <property type="component" value="Unassembled WGS sequence"/>
</dbReference>
<comment type="function">
    <text evidence="2 13">Catalyzes the insertion of molybdate into adenylated molybdopterin with the concomitant release of AMP.</text>
</comment>
<keyword evidence="8 13" id="KW-0808">Transferase</keyword>
<sequence length="408" mass="44826">MEQIGIELEQAVEIILSSGRKMKRTQFVFTKEANGRILAEDIYAPFDNPPFHRSPLDGFALRSKDLEGASKEIPKSIQVIDTVYAGGCCNQTVNQGEAVRIMTGAPIPEGADCVIRLEDIKEGFNEENTLILVDRELKRYDNFCFKGEDVKKGTLLLQKGVKLTYIEQGILSSLGIEQVEVYDKLRAVVFATGDELVEPGTELKPGKIYDSNLLMLYARLCEFGIAPVIAKHLSDEPGEVARAIEESCQKADLVITTGGVSVGDKDIFHEVLPILEAERLFWKVNLKPGTPAMFAVYKGIPMFHLSGNPFAAATTFELLVRPYIAMAGRDESLCTNRKKAVLEDDFIKVSNGRRFIRGKVEDGKVSIPPATQHSSGMLASMAGCNCLIDIPAGSMELHKGSVVEILLL</sequence>